<dbReference type="PANTHER" id="PTHR43253">
    <property type="entry name" value="TRICORN PROTEASE HOMOLOG 2-RELATED"/>
    <property type="match status" value="1"/>
</dbReference>
<evidence type="ECO:0000256" key="7">
    <source>
        <dbReference type="PIRNR" id="PIRNR036421"/>
    </source>
</evidence>
<name>A0ABW9YHA6_9GAMM</name>
<reference evidence="10 11" key="1">
    <citation type="journal article" date="2017" name="Int. J. Syst. Evol. Microbiol.">
        <title>Photobacterium alginatilyticum sp. nov., a marine bacterium isolated from bottom seawater.</title>
        <authorList>
            <person name="Wang X."/>
            <person name="Wang Y."/>
            <person name="Yang X."/>
            <person name="Sun H."/>
            <person name="Li B."/>
            <person name="Zhang X.H."/>
        </authorList>
    </citation>
    <scope>NUCLEOTIDE SEQUENCE [LARGE SCALE GENOMIC DNA]</scope>
    <source>
        <strain evidence="10 11">P03D4</strain>
    </source>
</reference>
<dbReference type="EMBL" id="RSEJ01000006">
    <property type="protein sequence ID" value="NBI52519.1"/>
    <property type="molecule type" value="Genomic_DNA"/>
</dbReference>
<dbReference type="Pfam" id="PF07676">
    <property type="entry name" value="PD40"/>
    <property type="match status" value="1"/>
</dbReference>
<proteinExistence type="inferred from homology"/>
<feature type="domain" description="PDZ" evidence="9">
    <location>
        <begin position="819"/>
        <end position="894"/>
    </location>
</feature>
<keyword evidence="8" id="KW-0732">Signal</keyword>
<dbReference type="Pfam" id="PF26549">
    <property type="entry name" value="Tricorn_N"/>
    <property type="match status" value="1"/>
</dbReference>
<dbReference type="SMART" id="SM00228">
    <property type="entry name" value="PDZ"/>
    <property type="match status" value="1"/>
</dbReference>
<dbReference type="SUPFAM" id="SSF82171">
    <property type="entry name" value="DPP6 N-terminal domain-like"/>
    <property type="match status" value="1"/>
</dbReference>
<dbReference type="InterPro" id="IPR029045">
    <property type="entry name" value="ClpP/crotonase-like_dom_sf"/>
</dbReference>
<dbReference type="InterPro" id="IPR011042">
    <property type="entry name" value="6-blade_b-propeller_TolB-like"/>
</dbReference>
<evidence type="ECO:0000256" key="5">
    <source>
        <dbReference type="ARBA" id="ARBA00022801"/>
    </source>
</evidence>
<dbReference type="EC" id="3.4.21.-" evidence="7"/>
<comment type="function">
    <text evidence="7">Degrades oligopeptides.</text>
</comment>
<dbReference type="Gene3D" id="2.120.10.60">
    <property type="entry name" value="Tricorn protease N-terminal domain"/>
    <property type="match status" value="2"/>
</dbReference>
<dbReference type="Gene3D" id="2.120.10.30">
    <property type="entry name" value="TolB, C-terminal domain"/>
    <property type="match status" value="1"/>
</dbReference>
<sequence length="1116" mass="123527">MRPFARCSLLAALIASSLSPALAATTSSSAEPQNQAPLWLRNTAISPDGKQLAFTYQSRIYLASSDGGNARAITSGEFYPHALVWSPDNKTLAFAANPYGNDDVFTVSLQSGEMSRLTSHSANDIPTAFSDNGKSVLFNTTRLTAEQQDFYSLPLYSFGTRGNQLYRVDVKDKAAQALMPIPAKHAVWNAGKTQLLYNSPHKDQQFRKHQNSFAVPTIWLFDAATGIHRQLTENKIAAQQPLWNSDNSGFYFLSERSGNFNVWFYELATGKETPITTLADHPVRHLSVSANDDLAFSYNGELYRLAKNQAKPQKLAINIRNFAAAPSQFFYSNDATRFMPSVFDAEEVLFSSYGDIYAMNTRNEKVKRLTHTATEEKQMVFTPDGYGVLYSAMRNGHWGLYLARSFNEEEMLSSSAVVEEQPFLVMPGHDISQPVYSPDGRKLAFVIDGRALHVVDLDNYDDNNPQSADFETGPSLLTAPDDADTQINARPGAGKELIAADMVSESNRLEFVWSPDSTQLAVHLSPRPYVEQIYVVDAGGNKAPVNVSQSGFYNGKPKWSQDNRILTWTTSKFGLKTADGEDWDETVTGIFTNNSAMQDFKDDRELPEETEHYPFSASNLDYREAFHLPFSSQVLETHLLGDHLLVIDLMASPSGDETTRGFLYNVRTAESHTVFTDLPMASDAYITADQSFVYLLADGEVFEIDTATGDSVSLPIDLPVDYQEAPRRLAAYQQFVRQTQEMYYRPDMGNVDWAFYSEHYQRFLPHINNNRDFVNVLKELSGELNASHTGAYSMPANTMREDATAELGLIFDQHVASASLSSGKGKKGKKAPSEGLTIHSILPGGPADNDAYGIQPGDRLVALNNRPVNTLADLADALNNKADQPVALTLQRGNENTWQQRITPIDSDEAYSLIMKRWEIARRNYVSQQTGGKVGYVYLPDMSNASFLHLRSEALGRLRNADALIVDVRFNGGGFLADTLIEFLTARKAADIVPHIGQPTSDASRRSWLKPSVVIANSGSYSEASAFSQYYQDLKVGPIIGEPVPGTGTTVMGLDSQVYQGVGYMFPYQPLRTLDGNLYENLELQPDVAVFNRPSEIASGKDSQLDAAIKEALKSL</sequence>
<dbReference type="SMART" id="SM00245">
    <property type="entry name" value="TSPc"/>
    <property type="match status" value="1"/>
</dbReference>
<dbReference type="Pfam" id="PF17820">
    <property type="entry name" value="PDZ_6"/>
    <property type="match status" value="1"/>
</dbReference>
<dbReference type="Gene3D" id="2.30.42.10">
    <property type="match status" value="1"/>
</dbReference>
<dbReference type="Proteomes" id="UP000738517">
    <property type="component" value="Unassembled WGS sequence"/>
</dbReference>
<dbReference type="Gene3D" id="3.90.226.10">
    <property type="entry name" value="2-enoyl-CoA Hydratase, Chain A, domain 1"/>
    <property type="match status" value="1"/>
</dbReference>
<comment type="subcellular location">
    <subcellularLocation>
        <location evidence="1 7">Cytoplasm</location>
    </subcellularLocation>
</comment>
<feature type="signal peptide" evidence="8">
    <location>
        <begin position="1"/>
        <end position="23"/>
    </location>
</feature>
<feature type="chain" id="PRO_5045066777" description="Tricorn protease homolog" evidence="8">
    <location>
        <begin position="24"/>
        <end position="1116"/>
    </location>
</feature>
<keyword evidence="6 7" id="KW-0720">Serine protease</keyword>
<dbReference type="PANTHER" id="PTHR43253:SF1">
    <property type="entry name" value="TRICORN PROTEASE HOMOLOG 2-RELATED"/>
    <property type="match status" value="1"/>
</dbReference>
<dbReference type="Pfam" id="PF03572">
    <property type="entry name" value="Peptidase_S41"/>
    <property type="match status" value="1"/>
</dbReference>
<dbReference type="InterPro" id="IPR028204">
    <property type="entry name" value="Tricorn_C1"/>
</dbReference>
<evidence type="ECO:0000256" key="2">
    <source>
        <dbReference type="ARBA" id="ARBA00008524"/>
    </source>
</evidence>
<evidence type="ECO:0000256" key="8">
    <source>
        <dbReference type="SAM" id="SignalP"/>
    </source>
</evidence>
<accession>A0ABW9YHA6</accession>
<keyword evidence="5 7" id="KW-0378">Hydrolase</keyword>
<evidence type="ECO:0000313" key="11">
    <source>
        <dbReference type="Proteomes" id="UP000738517"/>
    </source>
</evidence>
<dbReference type="PIRSF" id="PIRSF036421">
    <property type="entry name" value="Tricorn_protease"/>
    <property type="match status" value="1"/>
</dbReference>
<dbReference type="SUPFAM" id="SSF50156">
    <property type="entry name" value="PDZ domain-like"/>
    <property type="match status" value="1"/>
</dbReference>
<evidence type="ECO:0000256" key="6">
    <source>
        <dbReference type="ARBA" id="ARBA00022825"/>
    </source>
</evidence>
<protein>
    <recommendedName>
        <fullName evidence="7">Tricorn protease homolog</fullName>
        <ecNumber evidence="7">3.4.21.-</ecNumber>
    </recommendedName>
</protein>
<keyword evidence="11" id="KW-1185">Reference proteome</keyword>
<dbReference type="SUPFAM" id="SSF52096">
    <property type="entry name" value="ClpP/crotonase"/>
    <property type="match status" value="1"/>
</dbReference>
<evidence type="ECO:0000313" key="10">
    <source>
        <dbReference type="EMBL" id="NBI52519.1"/>
    </source>
</evidence>
<evidence type="ECO:0000259" key="9">
    <source>
        <dbReference type="PROSITE" id="PS50106"/>
    </source>
</evidence>
<dbReference type="InterPro" id="IPR011659">
    <property type="entry name" value="WD40"/>
</dbReference>
<gene>
    <name evidence="10" type="ORF">EIZ48_08025</name>
</gene>
<dbReference type="InterPro" id="IPR005151">
    <property type="entry name" value="Tail-specific_protease"/>
</dbReference>
<keyword evidence="4 7" id="KW-0645">Protease</keyword>
<evidence type="ECO:0000256" key="1">
    <source>
        <dbReference type="ARBA" id="ARBA00004496"/>
    </source>
</evidence>
<dbReference type="InterPro" id="IPR012393">
    <property type="entry name" value="Tricorn_protease"/>
</dbReference>
<evidence type="ECO:0000256" key="3">
    <source>
        <dbReference type="ARBA" id="ARBA00022490"/>
    </source>
</evidence>
<comment type="caution">
    <text evidence="10">The sequence shown here is derived from an EMBL/GenBank/DDBJ whole genome shotgun (WGS) entry which is preliminary data.</text>
</comment>
<organism evidence="10 11">
    <name type="scientific">Photobacterium alginatilyticum</name>
    <dbReference type="NCBI Taxonomy" id="1775171"/>
    <lineage>
        <taxon>Bacteria</taxon>
        <taxon>Pseudomonadati</taxon>
        <taxon>Pseudomonadota</taxon>
        <taxon>Gammaproteobacteria</taxon>
        <taxon>Vibrionales</taxon>
        <taxon>Vibrionaceae</taxon>
        <taxon>Photobacterium</taxon>
    </lineage>
</organism>
<keyword evidence="3 7" id="KW-0963">Cytoplasm</keyword>
<dbReference type="CDD" id="cd07562">
    <property type="entry name" value="Peptidase_S41_TRI"/>
    <property type="match status" value="1"/>
</dbReference>
<dbReference type="Gene3D" id="3.30.750.44">
    <property type="match status" value="1"/>
</dbReference>
<dbReference type="InterPro" id="IPR041489">
    <property type="entry name" value="PDZ_6"/>
</dbReference>
<comment type="similarity">
    <text evidence="2 7">Belongs to the peptidase S41B family.</text>
</comment>
<evidence type="ECO:0000256" key="4">
    <source>
        <dbReference type="ARBA" id="ARBA00022670"/>
    </source>
</evidence>
<dbReference type="InterPro" id="IPR001478">
    <property type="entry name" value="PDZ"/>
</dbReference>
<dbReference type="InterPro" id="IPR036034">
    <property type="entry name" value="PDZ_sf"/>
</dbReference>
<dbReference type="PROSITE" id="PS50106">
    <property type="entry name" value="PDZ"/>
    <property type="match status" value="1"/>
</dbReference>
<dbReference type="Pfam" id="PF14684">
    <property type="entry name" value="Tricorn_C1"/>
    <property type="match status" value="1"/>
</dbReference>
<dbReference type="RefSeq" id="WP_160649944.1">
    <property type="nucleotide sequence ID" value="NZ_RSEJ01000006.1"/>
</dbReference>